<gene>
    <name evidence="8" type="ORF">Tci_049187</name>
</gene>
<feature type="compositionally biased region" description="Polar residues" evidence="5">
    <location>
        <begin position="481"/>
        <end position="495"/>
    </location>
</feature>
<feature type="domain" description="Integrase catalytic" evidence="7">
    <location>
        <begin position="316"/>
        <end position="487"/>
    </location>
</feature>
<dbReference type="EMBL" id="BKCJ010007427">
    <property type="protein sequence ID" value="GEU77209.1"/>
    <property type="molecule type" value="Genomic_DNA"/>
</dbReference>
<accession>A0A6L2MUW5</accession>
<reference evidence="8" key="1">
    <citation type="journal article" date="2019" name="Sci. Rep.">
        <title>Draft genome of Tanacetum cinerariifolium, the natural source of mosquito coil.</title>
        <authorList>
            <person name="Yamashiro T."/>
            <person name="Shiraishi A."/>
            <person name="Satake H."/>
            <person name="Nakayama K."/>
        </authorList>
    </citation>
    <scope>NUCLEOTIDE SEQUENCE</scope>
</reference>
<dbReference type="Gene3D" id="4.10.60.10">
    <property type="entry name" value="Zinc finger, CCHC-type"/>
    <property type="match status" value="1"/>
</dbReference>
<feature type="region of interest" description="Disordered" evidence="5">
    <location>
        <begin position="469"/>
        <end position="495"/>
    </location>
</feature>
<keyword evidence="3" id="KW-0863">Zinc-finger</keyword>
<dbReference type="Pfam" id="PF07727">
    <property type="entry name" value="RVT_2"/>
    <property type="match status" value="2"/>
</dbReference>
<organism evidence="8">
    <name type="scientific">Tanacetum cinerariifolium</name>
    <name type="common">Dalmatian daisy</name>
    <name type="synonym">Chrysanthemum cinerariifolium</name>
    <dbReference type="NCBI Taxonomy" id="118510"/>
    <lineage>
        <taxon>Eukaryota</taxon>
        <taxon>Viridiplantae</taxon>
        <taxon>Streptophyta</taxon>
        <taxon>Embryophyta</taxon>
        <taxon>Tracheophyta</taxon>
        <taxon>Spermatophyta</taxon>
        <taxon>Magnoliopsida</taxon>
        <taxon>eudicotyledons</taxon>
        <taxon>Gunneridae</taxon>
        <taxon>Pentapetalae</taxon>
        <taxon>asterids</taxon>
        <taxon>campanulids</taxon>
        <taxon>Asterales</taxon>
        <taxon>Asteraceae</taxon>
        <taxon>Asteroideae</taxon>
        <taxon>Anthemideae</taxon>
        <taxon>Anthemidinae</taxon>
        <taxon>Tanacetum</taxon>
    </lineage>
</organism>
<name>A0A6L2MUW5_TANCI</name>
<dbReference type="Gene3D" id="3.30.420.10">
    <property type="entry name" value="Ribonuclease H-like superfamily/Ribonuclease H"/>
    <property type="match status" value="1"/>
</dbReference>
<keyword evidence="3" id="KW-0862">Zinc</keyword>
<dbReference type="GO" id="GO:0015074">
    <property type="term" value="P:DNA integration"/>
    <property type="evidence" value="ECO:0007669"/>
    <property type="project" value="InterPro"/>
</dbReference>
<dbReference type="SUPFAM" id="SSF53098">
    <property type="entry name" value="Ribonuclease H-like"/>
    <property type="match status" value="1"/>
</dbReference>
<dbReference type="InterPro" id="IPR036875">
    <property type="entry name" value="Znf_CCHC_sf"/>
</dbReference>
<dbReference type="InterPro" id="IPR001878">
    <property type="entry name" value="Znf_CCHC"/>
</dbReference>
<evidence type="ECO:0000256" key="4">
    <source>
        <dbReference type="SAM" id="Coils"/>
    </source>
</evidence>
<dbReference type="PROSITE" id="PS50158">
    <property type="entry name" value="ZF_CCHC"/>
    <property type="match status" value="1"/>
</dbReference>
<dbReference type="InterPro" id="IPR036397">
    <property type="entry name" value="RNaseH_sf"/>
</dbReference>
<feature type="coiled-coil region" evidence="4">
    <location>
        <begin position="204"/>
        <end position="245"/>
    </location>
</feature>
<feature type="domain" description="CCHC-type" evidence="6">
    <location>
        <begin position="99"/>
        <end position="114"/>
    </location>
</feature>
<dbReference type="AlphaFoldDB" id="A0A6L2MUW5"/>
<protein>
    <submittedName>
        <fullName evidence="8">Uncharacterized protein</fullName>
    </submittedName>
</protein>
<dbReference type="InterPro" id="IPR001584">
    <property type="entry name" value="Integrase_cat-core"/>
</dbReference>
<comment type="caution">
    <text evidence="8">The sequence shown here is derived from an EMBL/GenBank/DDBJ whole genome shotgun (WGS) entry which is preliminary data.</text>
</comment>
<evidence type="ECO:0000256" key="1">
    <source>
        <dbReference type="ARBA" id="ARBA00022723"/>
    </source>
</evidence>
<dbReference type="SUPFAM" id="SSF57756">
    <property type="entry name" value="Retrovirus zinc finger-like domains"/>
    <property type="match status" value="1"/>
</dbReference>
<sequence length="696" mass="79214">MITKAILKTFGGNKATKKTKKNQLKHQYGNFKAEGSKTLGETFNRLHAIIDYDDIEEMDIKWNLDLLSMRGDRFWKKTGKKITIQGSDVDGFDKSKVECFDCHKMGHFARECRSPRSQDKVKRESYKKDPKVEEPAHKVMIAIDNIRWDWTYMAKEDEASKNHALVADEEEVPILYALMVKSSSSSDNEVYDDSFCSKSCRKYTKNLNTKINKLNEELSDCETDLKNYKRGLSQAEARLVKFKENEICKNPNLSRTGLGFTSYNAVASPPTSLFAPRIIDLSIFSLEKFQHPKFKGYGPKDSKSVYVDTSNEIKKSPDAPIIKDWVSDSDEDESEEMVLKSDNVPHKLEQANQPRKVYLDFLLKSKDETSRILRILLTKIENLKDLNVKIIRSDNGGEFRKKEIDEFCSRKGIKREFSNARTPHQNGVAESRNRTLIKATKTMLADVKLPVTFWAEAVNNACYVQNKEQQEVDVDKEVPKSSGNSNPTASIKASTNDSFELASSSTVETEVLTVSTHVPTDSQSVPLVTSSVPKIISSEGSSFPEPLSLGNDMSFENKLEDFFGDISNAVYVMQPLGFQDLEFPHRVYKVEKAIYGLQQAPRAWKHKGEFLLVQVYVDDIIFCSSNSKLCREFKALMHEKFQMSAMGELNFFLGLQVLQMKDGIFLSQNKYVGDILKKFGYTDIRATKTLMDRENP</sequence>
<evidence type="ECO:0000259" key="6">
    <source>
        <dbReference type="PROSITE" id="PS50158"/>
    </source>
</evidence>
<evidence type="ECO:0000256" key="2">
    <source>
        <dbReference type="ARBA" id="ARBA00022801"/>
    </source>
</evidence>
<dbReference type="PANTHER" id="PTHR42648">
    <property type="entry name" value="TRANSPOSASE, PUTATIVE-RELATED"/>
    <property type="match status" value="1"/>
</dbReference>
<dbReference type="InterPro" id="IPR012337">
    <property type="entry name" value="RNaseH-like_sf"/>
</dbReference>
<evidence type="ECO:0000256" key="3">
    <source>
        <dbReference type="PROSITE-ProRule" id="PRU00047"/>
    </source>
</evidence>
<keyword evidence="1" id="KW-0479">Metal-binding</keyword>
<keyword evidence="4" id="KW-0175">Coiled coil</keyword>
<dbReference type="InterPro" id="IPR013103">
    <property type="entry name" value="RVT_2"/>
</dbReference>
<feature type="compositionally biased region" description="Basic and acidic residues" evidence="5">
    <location>
        <begin position="469"/>
        <end position="479"/>
    </location>
</feature>
<dbReference type="GO" id="GO:0016787">
    <property type="term" value="F:hydrolase activity"/>
    <property type="evidence" value="ECO:0007669"/>
    <property type="project" value="UniProtKB-KW"/>
</dbReference>
<proteinExistence type="predicted"/>
<dbReference type="InterPro" id="IPR039537">
    <property type="entry name" value="Retrotran_Ty1/copia-like"/>
</dbReference>
<dbReference type="PROSITE" id="PS50994">
    <property type="entry name" value="INTEGRASE"/>
    <property type="match status" value="1"/>
</dbReference>
<keyword evidence="2" id="KW-0378">Hydrolase</keyword>
<dbReference type="PANTHER" id="PTHR42648:SF32">
    <property type="entry name" value="RIBONUCLEASE H-LIKE DOMAIN, GAG-PRE-INTEGRASE DOMAIN PROTEIN-RELATED"/>
    <property type="match status" value="1"/>
</dbReference>
<dbReference type="GO" id="GO:0008270">
    <property type="term" value="F:zinc ion binding"/>
    <property type="evidence" value="ECO:0007669"/>
    <property type="project" value="UniProtKB-KW"/>
</dbReference>
<evidence type="ECO:0000259" key="7">
    <source>
        <dbReference type="PROSITE" id="PS50994"/>
    </source>
</evidence>
<dbReference type="SMART" id="SM00343">
    <property type="entry name" value="ZnF_C2HC"/>
    <property type="match status" value="1"/>
</dbReference>
<evidence type="ECO:0000313" key="8">
    <source>
        <dbReference type="EMBL" id="GEU77209.1"/>
    </source>
</evidence>
<evidence type="ECO:0000256" key="5">
    <source>
        <dbReference type="SAM" id="MobiDB-lite"/>
    </source>
</evidence>
<dbReference type="GO" id="GO:0003676">
    <property type="term" value="F:nucleic acid binding"/>
    <property type="evidence" value="ECO:0007669"/>
    <property type="project" value="InterPro"/>
</dbReference>